<proteinExistence type="predicted"/>
<keyword evidence="4" id="KW-1185">Reference proteome</keyword>
<dbReference type="PANTHER" id="PTHR43244">
    <property type="match status" value="1"/>
</dbReference>
<name>A0A3A4K596_9NOCA</name>
<dbReference type="InterPro" id="IPR019922">
    <property type="entry name" value="Lucif-like_OxRdatse_MSMEG_4141"/>
</dbReference>
<evidence type="ECO:0000313" key="3">
    <source>
        <dbReference type="EMBL" id="RJO73651.1"/>
    </source>
</evidence>
<dbReference type="OrthoDB" id="4760590at2"/>
<dbReference type="Gene3D" id="3.20.20.30">
    <property type="entry name" value="Luciferase-like domain"/>
    <property type="match status" value="2"/>
</dbReference>
<evidence type="ECO:0000313" key="4">
    <source>
        <dbReference type="Proteomes" id="UP000266677"/>
    </source>
</evidence>
<dbReference type="Pfam" id="PF00296">
    <property type="entry name" value="Bac_luciferase"/>
    <property type="match status" value="1"/>
</dbReference>
<protein>
    <submittedName>
        <fullName evidence="3">TIGR03620 family F420-dependent LLM class oxidoreductase</fullName>
    </submittedName>
</protein>
<dbReference type="InterPro" id="IPR036661">
    <property type="entry name" value="Luciferase-like_sf"/>
</dbReference>
<accession>A0A3A4K596</accession>
<keyword evidence="1" id="KW-0560">Oxidoreductase</keyword>
<organism evidence="3 4">
    <name type="scientific">Nocardia panacis</name>
    <dbReference type="NCBI Taxonomy" id="2340916"/>
    <lineage>
        <taxon>Bacteria</taxon>
        <taxon>Bacillati</taxon>
        <taxon>Actinomycetota</taxon>
        <taxon>Actinomycetes</taxon>
        <taxon>Mycobacteriales</taxon>
        <taxon>Nocardiaceae</taxon>
        <taxon>Nocardia</taxon>
    </lineage>
</organism>
<gene>
    <name evidence="3" type="ORF">D5S18_20955</name>
</gene>
<dbReference type="PANTHER" id="PTHR43244:SF1">
    <property type="entry name" value="5,10-METHYLENETETRAHYDROMETHANOPTERIN REDUCTASE"/>
    <property type="match status" value="1"/>
</dbReference>
<feature type="domain" description="Luciferase-like" evidence="2">
    <location>
        <begin position="22"/>
        <end position="116"/>
    </location>
</feature>
<dbReference type="EMBL" id="QZFU01000023">
    <property type="protein sequence ID" value="RJO73651.1"/>
    <property type="molecule type" value="Genomic_DNA"/>
</dbReference>
<dbReference type="InterPro" id="IPR011251">
    <property type="entry name" value="Luciferase-like_dom"/>
</dbReference>
<dbReference type="SUPFAM" id="SSF51679">
    <property type="entry name" value="Bacterial luciferase-like"/>
    <property type="match status" value="1"/>
</dbReference>
<evidence type="ECO:0000256" key="1">
    <source>
        <dbReference type="ARBA" id="ARBA00023002"/>
    </source>
</evidence>
<sequence>MTNDMFGKFGVWLMYPAITGPLVRELEELGYGTIWVGGSPAGDWQGYEELLAASESIVVAPSIVNVWASPAKAAAETYHRLAERFPGRYRLGIGAGHREHTDVYRKPYDALVEYLDELDAAGVPKEGRLLAALGPRVAALAAERTGGLLPYFVPTAHTAATRAAIGSDPLLAPEHKFVLGADPQAARAIARDTVTLYLGLTNYVQNLRRFPYTEQDLTAPGTDRITDDVVAHGTPEQVADKLIEHLRAGADHVAVQPLGSDPISALRTLAPVLAERAAALG</sequence>
<dbReference type="AlphaFoldDB" id="A0A3A4K596"/>
<reference evidence="3 4" key="1">
    <citation type="submission" date="2018-09" db="EMBL/GenBank/DDBJ databases">
        <title>YIM PH21274 draft genome.</title>
        <authorList>
            <person name="Miao C."/>
        </authorList>
    </citation>
    <scope>NUCLEOTIDE SEQUENCE [LARGE SCALE GENOMIC DNA]</scope>
    <source>
        <strain evidence="3 4">YIM PH 21724</strain>
    </source>
</reference>
<dbReference type="Proteomes" id="UP000266677">
    <property type="component" value="Unassembled WGS sequence"/>
</dbReference>
<comment type="caution">
    <text evidence="3">The sequence shown here is derived from an EMBL/GenBank/DDBJ whole genome shotgun (WGS) entry which is preliminary data.</text>
</comment>
<evidence type="ECO:0000259" key="2">
    <source>
        <dbReference type="Pfam" id="PF00296"/>
    </source>
</evidence>
<dbReference type="InterPro" id="IPR050564">
    <property type="entry name" value="F420-G6PD/mer"/>
</dbReference>
<dbReference type="NCBIfam" id="TIGR03620">
    <property type="entry name" value="F420_MSMEG_4141"/>
    <property type="match status" value="1"/>
</dbReference>
<dbReference type="GO" id="GO:0016705">
    <property type="term" value="F:oxidoreductase activity, acting on paired donors, with incorporation or reduction of molecular oxygen"/>
    <property type="evidence" value="ECO:0007669"/>
    <property type="project" value="InterPro"/>
</dbReference>